<reference evidence="6" key="1">
    <citation type="submission" date="2018-04" db="EMBL/GenBank/DDBJ databases">
        <title>Whole genome sequencing of Hypsizygus marmoreus.</title>
        <authorList>
            <person name="Choi I.-G."/>
            <person name="Min B."/>
            <person name="Kim J.-G."/>
            <person name="Kim S."/>
            <person name="Oh Y.-L."/>
            <person name="Kong W.-S."/>
            <person name="Park H."/>
            <person name="Jeong J."/>
            <person name="Song E.-S."/>
        </authorList>
    </citation>
    <scope>NUCLEOTIDE SEQUENCE [LARGE SCALE GENOMIC DNA]</scope>
    <source>
        <strain evidence="6">51987-8</strain>
    </source>
</reference>
<dbReference type="InParanoid" id="A0A369JMS0"/>
<dbReference type="PROSITE" id="PS50011">
    <property type="entry name" value="PROTEIN_KINASE_DOM"/>
    <property type="match status" value="1"/>
</dbReference>
<feature type="domain" description="Protein kinase" evidence="5">
    <location>
        <begin position="38"/>
        <end position="306"/>
    </location>
</feature>
<dbReference type="GO" id="GO:0005524">
    <property type="term" value="F:ATP binding"/>
    <property type="evidence" value="ECO:0007669"/>
    <property type="project" value="UniProtKB-KW"/>
</dbReference>
<comment type="caution">
    <text evidence="6">The sequence shown here is derived from an EMBL/GenBank/DDBJ whole genome shotgun (WGS) entry which is preliminary data.</text>
</comment>
<proteinExistence type="predicted"/>
<evidence type="ECO:0000313" key="7">
    <source>
        <dbReference type="Proteomes" id="UP000076154"/>
    </source>
</evidence>
<keyword evidence="7" id="KW-1185">Reference proteome</keyword>
<sequence length="306" mass="35234">MGPQDARLDPRRYRAIEDFLDIERARRRWEIKSSDLVKTKPHRIGEGSRGDVYEACFRRRKVVVKVMRGTPGERLVAEKRMVRELAVWTRLNHPNVIKFYGMTHNHTFGALPGVVSPFAEYGLMAYTSDHPGSKTRLIYETAVGVQYLHNQLIIHGDLKPDNVRVSASGVAQIIDFGMSRIHEIKGFTTGWSPNPRYMAPELLTSEDQRVRTTFRSDMYSFAMLMLQVLHGRDPMQNGMDNSWPFNDVLPNALYLLCTGVPKGRRPRQDRYRNITPAQWELLEGCWRKDPAERPSIKVVLEALPSR</sequence>
<gene>
    <name evidence="6" type="primary">STY17_3</name>
    <name evidence="6" type="ORF">Hypma_011053</name>
</gene>
<keyword evidence="4" id="KW-0067">ATP-binding</keyword>
<dbReference type="Pfam" id="PF00069">
    <property type="entry name" value="Pkinase"/>
    <property type="match status" value="1"/>
</dbReference>
<dbReference type="InterPro" id="IPR051681">
    <property type="entry name" value="Ser/Thr_Kinases-Pseudokinases"/>
</dbReference>
<dbReference type="Gene3D" id="1.10.510.10">
    <property type="entry name" value="Transferase(Phosphotransferase) domain 1"/>
    <property type="match status" value="1"/>
</dbReference>
<dbReference type="PIRSF" id="PIRSF000654">
    <property type="entry name" value="Integrin-linked_kinase"/>
    <property type="match status" value="1"/>
</dbReference>
<dbReference type="PANTHER" id="PTHR44329:SF288">
    <property type="entry name" value="MITOGEN-ACTIVATED PROTEIN KINASE KINASE KINASE 20"/>
    <property type="match status" value="1"/>
</dbReference>
<keyword evidence="3 6" id="KW-0418">Kinase</keyword>
<organism evidence="6 7">
    <name type="scientific">Hypsizygus marmoreus</name>
    <name type="common">White beech mushroom</name>
    <name type="synonym">Agaricus marmoreus</name>
    <dbReference type="NCBI Taxonomy" id="39966"/>
    <lineage>
        <taxon>Eukaryota</taxon>
        <taxon>Fungi</taxon>
        <taxon>Dikarya</taxon>
        <taxon>Basidiomycota</taxon>
        <taxon>Agaricomycotina</taxon>
        <taxon>Agaricomycetes</taxon>
        <taxon>Agaricomycetidae</taxon>
        <taxon>Agaricales</taxon>
        <taxon>Tricholomatineae</taxon>
        <taxon>Lyophyllaceae</taxon>
        <taxon>Hypsizygus</taxon>
    </lineage>
</organism>
<dbReference type="Proteomes" id="UP000076154">
    <property type="component" value="Unassembled WGS sequence"/>
</dbReference>
<dbReference type="SUPFAM" id="SSF56112">
    <property type="entry name" value="Protein kinase-like (PK-like)"/>
    <property type="match status" value="1"/>
</dbReference>
<evidence type="ECO:0000256" key="2">
    <source>
        <dbReference type="ARBA" id="ARBA00022741"/>
    </source>
</evidence>
<keyword evidence="2" id="KW-0547">Nucleotide-binding</keyword>
<dbReference type="EMBL" id="LUEZ02000053">
    <property type="protein sequence ID" value="RDB21847.1"/>
    <property type="molecule type" value="Genomic_DNA"/>
</dbReference>
<evidence type="ECO:0000313" key="6">
    <source>
        <dbReference type="EMBL" id="RDB21847.1"/>
    </source>
</evidence>
<dbReference type="OrthoDB" id="5966500at2759"/>
<evidence type="ECO:0000256" key="3">
    <source>
        <dbReference type="ARBA" id="ARBA00022777"/>
    </source>
</evidence>
<evidence type="ECO:0000259" key="5">
    <source>
        <dbReference type="PROSITE" id="PS50011"/>
    </source>
</evidence>
<dbReference type="PANTHER" id="PTHR44329">
    <property type="entry name" value="SERINE/THREONINE-PROTEIN KINASE TNNI3K-RELATED"/>
    <property type="match status" value="1"/>
</dbReference>
<evidence type="ECO:0000256" key="1">
    <source>
        <dbReference type="ARBA" id="ARBA00022679"/>
    </source>
</evidence>
<dbReference type="GO" id="GO:0004674">
    <property type="term" value="F:protein serine/threonine kinase activity"/>
    <property type="evidence" value="ECO:0007669"/>
    <property type="project" value="TreeGrafter"/>
</dbReference>
<name>A0A369JMS0_HYPMA</name>
<dbReference type="SMART" id="SM00220">
    <property type="entry name" value="S_TKc"/>
    <property type="match status" value="1"/>
</dbReference>
<protein>
    <submittedName>
        <fullName evidence="6">Serine/threonine-protein kinase STY17</fullName>
    </submittedName>
</protein>
<dbReference type="InterPro" id="IPR011009">
    <property type="entry name" value="Kinase-like_dom_sf"/>
</dbReference>
<evidence type="ECO:0000256" key="4">
    <source>
        <dbReference type="ARBA" id="ARBA00022840"/>
    </source>
</evidence>
<accession>A0A369JMS0</accession>
<dbReference type="STRING" id="39966.A0A369JMS0"/>
<dbReference type="InterPro" id="IPR000719">
    <property type="entry name" value="Prot_kinase_dom"/>
</dbReference>
<keyword evidence="1" id="KW-0808">Transferase</keyword>
<dbReference type="AlphaFoldDB" id="A0A369JMS0"/>